<comment type="function">
    <text evidence="3 18">Catalyzes the conversion of 3-deoxy-D-arabino-heptulosonate 7-phosphate (DAHP) to dehydroquinate (DHQ).</text>
</comment>
<dbReference type="PIRSF" id="PIRSF001455">
    <property type="entry name" value="DHQ_synth"/>
    <property type="match status" value="1"/>
</dbReference>
<evidence type="ECO:0000256" key="1">
    <source>
        <dbReference type="ARBA" id="ARBA00001393"/>
    </source>
</evidence>
<dbReference type="SUPFAM" id="SSF56796">
    <property type="entry name" value="Dehydroquinate synthase-like"/>
    <property type="match status" value="1"/>
</dbReference>
<feature type="binding site" evidence="18">
    <location>
        <position position="248"/>
    </location>
    <ligand>
        <name>Zn(2+)</name>
        <dbReference type="ChEBI" id="CHEBI:29105"/>
    </ligand>
</feature>
<evidence type="ECO:0000256" key="9">
    <source>
        <dbReference type="ARBA" id="ARBA00022490"/>
    </source>
</evidence>
<gene>
    <name evidence="18 21" type="primary">aroB</name>
    <name evidence="21" type="ORF">NBG4_30044</name>
</gene>
<comment type="similarity">
    <text evidence="6 18">Belongs to the sugar phosphate cyclases superfamily. Dehydroquinate synthase family.</text>
</comment>
<evidence type="ECO:0000256" key="16">
    <source>
        <dbReference type="ARBA" id="ARBA00023239"/>
    </source>
</evidence>
<comment type="caution">
    <text evidence="18">Lacks conserved residue(s) required for the propagation of feature annotation.</text>
</comment>
<comment type="subcellular location">
    <subcellularLocation>
        <location evidence="4 18">Cytoplasm</location>
    </subcellularLocation>
</comment>
<dbReference type="UniPathway" id="UPA00053">
    <property type="reaction ID" value="UER00085"/>
</dbReference>
<keyword evidence="13 18" id="KW-0862">Zinc</keyword>
<dbReference type="InterPro" id="IPR030963">
    <property type="entry name" value="DHQ_synth_fam"/>
</dbReference>
<dbReference type="AlphaFoldDB" id="A0A2U3QH22"/>
<feature type="binding site" evidence="18">
    <location>
        <position position="265"/>
    </location>
    <ligand>
        <name>Zn(2+)</name>
        <dbReference type="ChEBI" id="CHEBI:29105"/>
    </ligand>
</feature>
<dbReference type="GO" id="GO:0009423">
    <property type="term" value="P:chorismate biosynthetic process"/>
    <property type="evidence" value="ECO:0007669"/>
    <property type="project" value="UniProtKB-UniRule"/>
</dbReference>
<dbReference type="FunFam" id="3.40.50.1970:FF:000001">
    <property type="entry name" value="3-dehydroquinate synthase"/>
    <property type="match status" value="1"/>
</dbReference>
<feature type="binding site" evidence="18">
    <location>
        <position position="185"/>
    </location>
    <ligand>
        <name>Zn(2+)</name>
        <dbReference type="ChEBI" id="CHEBI:29105"/>
    </ligand>
</feature>
<feature type="binding site" evidence="18">
    <location>
        <position position="143"/>
    </location>
    <ligand>
        <name>NAD(+)</name>
        <dbReference type="ChEBI" id="CHEBI:57540"/>
    </ligand>
</feature>
<keyword evidence="16 18" id="KW-0456">Lyase</keyword>
<dbReference type="Pfam" id="PF24621">
    <property type="entry name" value="DHQS_C"/>
    <property type="match status" value="1"/>
</dbReference>
<dbReference type="InterPro" id="IPR050071">
    <property type="entry name" value="Dehydroquinate_synthase"/>
</dbReference>
<evidence type="ECO:0000313" key="21">
    <source>
        <dbReference type="EMBL" id="SPQ00650.1"/>
    </source>
</evidence>
<keyword evidence="15 18" id="KW-0057">Aromatic amino acid biosynthesis</keyword>
<keyword evidence="12 18" id="KW-0547">Nucleotide-binding</keyword>
<evidence type="ECO:0000256" key="8">
    <source>
        <dbReference type="ARBA" id="ARBA00017684"/>
    </source>
</evidence>
<evidence type="ECO:0000313" key="22">
    <source>
        <dbReference type="Proteomes" id="UP000245125"/>
    </source>
</evidence>
<dbReference type="GO" id="GO:0003856">
    <property type="term" value="F:3-dehydroquinate synthase activity"/>
    <property type="evidence" value="ECO:0007669"/>
    <property type="project" value="UniProtKB-UniRule"/>
</dbReference>
<evidence type="ECO:0000256" key="17">
    <source>
        <dbReference type="ARBA" id="ARBA00023285"/>
    </source>
</evidence>
<evidence type="ECO:0000256" key="11">
    <source>
        <dbReference type="ARBA" id="ARBA00022723"/>
    </source>
</evidence>
<keyword evidence="9 18" id="KW-0963">Cytoplasm</keyword>
<dbReference type="HAMAP" id="MF_00110">
    <property type="entry name" value="DHQ_synthase"/>
    <property type="match status" value="1"/>
</dbReference>
<keyword evidence="14 18" id="KW-0520">NAD</keyword>
<dbReference type="InterPro" id="IPR030960">
    <property type="entry name" value="DHQS/DOIS_N"/>
</dbReference>
<accession>A0A2U3QH22</accession>
<dbReference type="GO" id="GO:0000166">
    <property type="term" value="F:nucleotide binding"/>
    <property type="evidence" value="ECO:0007669"/>
    <property type="project" value="UniProtKB-KW"/>
</dbReference>
<dbReference type="GO" id="GO:0005737">
    <property type="term" value="C:cytoplasm"/>
    <property type="evidence" value="ECO:0007669"/>
    <property type="project" value="UniProtKB-SubCell"/>
</dbReference>
<dbReference type="GO" id="GO:0009073">
    <property type="term" value="P:aromatic amino acid family biosynthetic process"/>
    <property type="evidence" value="ECO:0007669"/>
    <property type="project" value="UniProtKB-KW"/>
</dbReference>
<feature type="binding site" evidence="18">
    <location>
        <begin position="106"/>
        <end position="110"/>
    </location>
    <ligand>
        <name>NAD(+)</name>
        <dbReference type="ChEBI" id="CHEBI:57540"/>
    </ligand>
</feature>
<dbReference type="Proteomes" id="UP000245125">
    <property type="component" value="Unassembled WGS sequence"/>
</dbReference>
<feature type="binding site" evidence="18">
    <location>
        <begin position="72"/>
        <end position="77"/>
    </location>
    <ligand>
        <name>NAD(+)</name>
        <dbReference type="ChEBI" id="CHEBI:57540"/>
    </ligand>
</feature>
<dbReference type="GO" id="GO:0008652">
    <property type="term" value="P:amino acid biosynthetic process"/>
    <property type="evidence" value="ECO:0007669"/>
    <property type="project" value="UniProtKB-KW"/>
</dbReference>
<evidence type="ECO:0000256" key="5">
    <source>
        <dbReference type="ARBA" id="ARBA00004661"/>
    </source>
</evidence>
<comment type="cofactor">
    <cofactor evidence="2 18">
        <name>NAD(+)</name>
        <dbReference type="ChEBI" id="CHEBI:57540"/>
    </cofactor>
</comment>
<name>A0A2U3QH22_9BACT</name>
<feature type="domain" description="3-dehydroquinate synthase C-terminal" evidence="20">
    <location>
        <begin position="182"/>
        <end position="326"/>
    </location>
</feature>
<sequence>MHEINVELGERSYRIAINSGILANLGKSLEGFGFSRKTAVVSNTTVFDLYGSRVVESMRDVGFEVTVIVLPDGEEYKNLSSVERVYGEMLTAPLDRKSALIALGGGVIGDITGFAASTYMRGIDFIQIPTTLLAQVDSSVGGKTGVNHPMGKNMIGTFWQPRLVWIDIDTLRSLPTREFISGLAEVIKYGIIRDEGFFRFLQENRDRVLGLDNDTLSQVVQLSCEIKANVVSEDERESGLRAILNYGHTVGHAIETATGYKKYLHGEAVSIGMYAEAKLGRAIGLLDDSDLIRIKTLIEAYGLPSSLPEGVDFSLLLSSMKLDKKTISGDLTFILPEKIGSVRIQKGFSVKEIEKILISGD</sequence>
<evidence type="ECO:0000256" key="18">
    <source>
        <dbReference type="HAMAP-Rule" id="MF_00110"/>
    </source>
</evidence>
<dbReference type="Gene3D" id="1.20.1090.10">
    <property type="entry name" value="Dehydroquinate synthase-like - alpha domain"/>
    <property type="match status" value="1"/>
</dbReference>
<evidence type="ECO:0000256" key="4">
    <source>
        <dbReference type="ARBA" id="ARBA00004496"/>
    </source>
</evidence>
<evidence type="ECO:0000256" key="14">
    <source>
        <dbReference type="ARBA" id="ARBA00023027"/>
    </source>
</evidence>
<dbReference type="PANTHER" id="PTHR43622">
    <property type="entry name" value="3-DEHYDROQUINATE SYNTHASE"/>
    <property type="match status" value="1"/>
</dbReference>
<feature type="binding site" evidence="18">
    <location>
        <begin position="130"/>
        <end position="131"/>
    </location>
    <ligand>
        <name>NAD(+)</name>
        <dbReference type="ChEBI" id="CHEBI:57540"/>
    </ligand>
</feature>
<dbReference type="EC" id="4.2.3.4" evidence="7 18"/>
<organism evidence="21 22">
    <name type="scientific">Candidatus Sulfobium mesophilum</name>
    <dbReference type="NCBI Taxonomy" id="2016548"/>
    <lineage>
        <taxon>Bacteria</taxon>
        <taxon>Pseudomonadati</taxon>
        <taxon>Nitrospirota</taxon>
        <taxon>Nitrospiria</taxon>
        <taxon>Nitrospirales</taxon>
        <taxon>Nitrospiraceae</taxon>
        <taxon>Candidatus Sulfobium</taxon>
    </lineage>
</organism>
<evidence type="ECO:0000259" key="19">
    <source>
        <dbReference type="Pfam" id="PF01761"/>
    </source>
</evidence>
<dbReference type="NCBIfam" id="TIGR01357">
    <property type="entry name" value="aroB"/>
    <property type="match status" value="1"/>
</dbReference>
<protein>
    <recommendedName>
        <fullName evidence="8 18">3-dehydroquinate synthase</fullName>
        <shortName evidence="18">DHQS</shortName>
        <ecNumber evidence="7 18">4.2.3.4</ecNumber>
    </recommendedName>
</protein>
<keyword evidence="22" id="KW-1185">Reference proteome</keyword>
<dbReference type="GO" id="GO:0046872">
    <property type="term" value="F:metal ion binding"/>
    <property type="evidence" value="ECO:0007669"/>
    <property type="project" value="UniProtKB-KW"/>
</dbReference>
<feature type="binding site" evidence="18">
    <location>
        <position position="152"/>
    </location>
    <ligand>
        <name>NAD(+)</name>
        <dbReference type="ChEBI" id="CHEBI:57540"/>
    </ligand>
</feature>
<dbReference type="EMBL" id="OUUY01000075">
    <property type="protein sequence ID" value="SPQ00650.1"/>
    <property type="molecule type" value="Genomic_DNA"/>
</dbReference>
<comment type="cofactor">
    <cofactor evidence="18">
        <name>Co(2+)</name>
        <dbReference type="ChEBI" id="CHEBI:48828"/>
    </cofactor>
    <cofactor evidence="18">
        <name>Zn(2+)</name>
        <dbReference type="ChEBI" id="CHEBI:29105"/>
    </cofactor>
    <text evidence="18">Binds 1 divalent metal cation per subunit. Can use either Co(2+) or Zn(2+).</text>
</comment>
<dbReference type="OrthoDB" id="9806583at2"/>
<keyword evidence="11 18" id="KW-0479">Metal-binding</keyword>
<evidence type="ECO:0000256" key="10">
    <source>
        <dbReference type="ARBA" id="ARBA00022605"/>
    </source>
</evidence>
<dbReference type="InterPro" id="IPR056179">
    <property type="entry name" value="DHQS_C"/>
</dbReference>
<keyword evidence="17 18" id="KW-0170">Cobalt</keyword>
<proteinExistence type="inferred from homology"/>
<evidence type="ECO:0000256" key="13">
    <source>
        <dbReference type="ARBA" id="ARBA00022833"/>
    </source>
</evidence>
<feature type="domain" description="3-dehydroquinate synthase N-terminal" evidence="19">
    <location>
        <begin position="68"/>
        <end position="180"/>
    </location>
</feature>
<evidence type="ECO:0000256" key="15">
    <source>
        <dbReference type="ARBA" id="ARBA00023141"/>
    </source>
</evidence>
<keyword evidence="10 18" id="KW-0028">Amino-acid biosynthesis</keyword>
<dbReference type="InterPro" id="IPR016037">
    <property type="entry name" value="DHQ_synth_AroB"/>
</dbReference>
<evidence type="ECO:0000256" key="7">
    <source>
        <dbReference type="ARBA" id="ARBA00013031"/>
    </source>
</evidence>
<reference evidence="22" key="1">
    <citation type="submission" date="2018-03" db="EMBL/GenBank/DDBJ databases">
        <authorList>
            <person name="Zecchin S."/>
        </authorList>
    </citation>
    <scope>NUCLEOTIDE SEQUENCE [LARGE SCALE GENOMIC DNA]</scope>
</reference>
<dbReference type="Pfam" id="PF01761">
    <property type="entry name" value="DHQ_synthase"/>
    <property type="match status" value="1"/>
</dbReference>
<evidence type="ECO:0000256" key="2">
    <source>
        <dbReference type="ARBA" id="ARBA00001911"/>
    </source>
</evidence>
<evidence type="ECO:0000259" key="20">
    <source>
        <dbReference type="Pfam" id="PF24621"/>
    </source>
</evidence>
<dbReference type="PANTHER" id="PTHR43622:SF7">
    <property type="entry name" value="3-DEHYDROQUINATE SYNTHASE, CHLOROPLASTIC"/>
    <property type="match status" value="1"/>
</dbReference>
<comment type="pathway">
    <text evidence="5 18">Metabolic intermediate biosynthesis; chorismate biosynthesis; chorismate from D-erythrose 4-phosphate and phosphoenolpyruvate: step 2/7.</text>
</comment>
<evidence type="ECO:0000256" key="12">
    <source>
        <dbReference type="ARBA" id="ARBA00022741"/>
    </source>
</evidence>
<dbReference type="CDD" id="cd08195">
    <property type="entry name" value="DHQS"/>
    <property type="match status" value="1"/>
</dbReference>
<comment type="catalytic activity">
    <reaction evidence="1 18">
        <text>7-phospho-2-dehydro-3-deoxy-D-arabino-heptonate = 3-dehydroquinate + phosphate</text>
        <dbReference type="Rhea" id="RHEA:21968"/>
        <dbReference type="ChEBI" id="CHEBI:32364"/>
        <dbReference type="ChEBI" id="CHEBI:43474"/>
        <dbReference type="ChEBI" id="CHEBI:58394"/>
        <dbReference type="EC" id="4.2.3.4"/>
    </reaction>
</comment>
<dbReference type="Gene3D" id="3.40.50.1970">
    <property type="match status" value="1"/>
</dbReference>
<evidence type="ECO:0000256" key="6">
    <source>
        <dbReference type="ARBA" id="ARBA00005412"/>
    </source>
</evidence>
<evidence type="ECO:0000256" key="3">
    <source>
        <dbReference type="ARBA" id="ARBA00003485"/>
    </source>
</evidence>